<protein>
    <submittedName>
        <fullName evidence="2">Uncharacterized protein</fullName>
    </submittedName>
</protein>
<dbReference type="Proteomes" id="UP001066276">
    <property type="component" value="Chromosome 2_1"/>
</dbReference>
<proteinExistence type="predicted"/>
<organism evidence="2 3">
    <name type="scientific">Pleurodeles waltl</name>
    <name type="common">Iberian ribbed newt</name>
    <dbReference type="NCBI Taxonomy" id="8319"/>
    <lineage>
        <taxon>Eukaryota</taxon>
        <taxon>Metazoa</taxon>
        <taxon>Chordata</taxon>
        <taxon>Craniata</taxon>
        <taxon>Vertebrata</taxon>
        <taxon>Euteleostomi</taxon>
        <taxon>Amphibia</taxon>
        <taxon>Batrachia</taxon>
        <taxon>Caudata</taxon>
        <taxon>Salamandroidea</taxon>
        <taxon>Salamandridae</taxon>
        <taxon>Pleurodelinae</taxon>
        <taxon>Pleurodeles</taxon>
    </lineage>
</organism>
<evidence type="ECO:0000313" key="2">
    <source>
        <dbReference type="EMBL" id="KAJ1199108.1"/>
    </source>
</evidence>
<feature type="compositionally biased region" description="Polar residues" evidence="1">
    <location>
        <begin position="95"/>
        <end position="111"/>
    </location>
</feature>
<gene>
    <name evidence="2" type="ORF">NDU88_002946</name>
</gene>
<evidence type="ECO:0000256" key="1">
    <source>
        <dbReference type="SAM" id="MobiDB-lite"/>
    </source>
</evidence>
<comment type="caution">
    <text evidence="2">The sequence shown here is derived from an EMBL/GenBank/DDBJ whole genome shotgun (WGS) entry which is preliminary data.</text>
</comment>
<accession>A0AAV7VCS8</accession>
<feature type="region of interest" description="Disordered" evidence="1">
    <location>
        <begin position="89"/>
        <end position="126"/>
    </location>
</feature>
<keyword evidence="3" id="KW-1185">Reference proteome</keyword>
<evidence type="ECO:0000313" key="3">
    <source>
        <dbReference type="Proteomes" id="UP001066276"/>
    </source>
</evidence>
<dbReference type="AlphaFoldDB" id="A0AAV7VCS8"/>
<name>A0AAV7VCS8_PLEWA</name>
<sequence length="126" mass="12814">MLPGQALFLCPASGPWCKVCRGSYRRSLSGLLLGGRGQPSARGARIGQQSSQAALIPCHAALSVATILRSGTPGSLLVAISLGARLSSSGAACSPQRSRPPQRSGHRQNLQAALDPRSAAPSAAAM</sequence>
<dbReference type="EMBL" id="JANPWB010000003">
    <property type="protein sequence ID" value="KAJ1199108.1"/>
    <property type="molecule type" value="Genomic_DNA"/>
</dbReference>
<reference evidence="2" key="1">
    <citation type="journal article" date="2022" name="bioRxiv">
        <title>Sequencing and chromosome-scale assembly of the giantPleurodeles waltlgenome.</title>
        <authorList>
            <person name="Brown T."/>
            <person name="Elewa A."/>
            <person name="Iarovenko S."/>
            <person name="Subramanian E."/>
            <person name="Araus A.J."/>
            <person name="Petzold A."/>
            <person name="Susuki M."/>
            <person name="Suzuki K.-i.T."/>
            <person name="Hayashi T."/>
            <person name="Toyoda A."/>
            <person name="Oliveira C."/>
            <person name="Osipova E."/>
            <person name="Leigh N.D."/>
            <person name="Simon A."/>
            <person name="Yun M.H."/>
        </authorList>
    </citation>
    <scope>NUCLEOTIDE SEQUENCE</scope>
    <source>
        <strain evidence="2">20211129_DDA</strain>
        <tissue evidence="2">Liver</tissue>
    </source>
</reference>